<comment type="caution">
    <text evidence="1">The sequence shown here is derived from an EMBL/GenBank/DDBJ whole genome shotgun (WGS) entry which is preliminary data.</text>
</comment>
<evidence type="ECO:0000313" key="2">
    <source>
        <dbReference type="Proteomes" id="UP001066276"/>
    </source>
</evidence>
<name>A0AAV7SBG8_PLEWA</name>
<dbReference type="EMBL" id="JANPWB010000008">
    <property type="protein sequence ID" value="KAJ1161155.1"/>
    <property type="molecule type" value="Genomic_DNA"/>
</dbReference>
<evidence type="ECO:0000313" key="1">
    <source>
        <dbReference type="EMBL" id="KAJ1161155.1"/>
    </source>
</evidence>
<organism evidence="1 2">
    <name type="scientific">Pleurodeles waltl</name>
    <name type="common">Iberian ribbed newt</name>
    <dbReference type="NCBI Taxonomy" id="8319"/>
    <lineage>
        <taxon>Eukaryota</taxon>
        <taxon>Metazoa</taxon>
        <taxon>Chordata</taxon>
        <taxon>Craniata</taxon>
        <taxon>Vertebrata</taxon>
        <taxon>Euteleostomi</taxon>
        <taxon>Amphibia</taxon>
        <taxon>Batrachia</taxon>
        <taxon>Caudata</taxon>
        <taxon>Salamandroidea</taxon>
        <taxon>Salamandridae</taxon>
        <taxon>Pleurodelinae</taxon>
        <taxon>Pleurodeles</taxon>
    </lineage>
</organism>
<gene>
    <name evidence="1" type="ORF">NDU88_001642</name>
</gene>
<dbReference type="AlphaFoldDB" id="A0AAV7SBG8"/>
<reference evidence="1" key="1">
    <citation type="journal article" date="2022" name="bioRxiv">
        <title>Sequencing and chromosome-scale assembly of the giantPleurodeles waltlgenome.</title>
        <authorList>
            <person name="Brown T."/>
            <person name="Elewa A."/>
            <person name="Iarovenko S."/>
            <person name="Subramanian E."/>
            <person name="Araus A.J."/>
            <person name="Petzold A."/>
            <person name="Susuki M."/>
            <person name="Suzuki K.-i.T."/>
            <person name="Hayashi T."/>
            <person name="Toyoda A."/>
            <person name="Oliveira C."/>
            <person name="Osipova E."/>
            <person name="Leigh N.D."/>
            <person name="Simon A."/>
            <person name="Yun M.H."/>
        </authorList>
    </citation>
    <scope>NUCLEOTIDE SEQUENCE</scope>
    <source>
        <strain evidence="1">20211129_DDA</strain>
        <tissue evidence="1">Liver</tissue>
    </source>
</reference>
<dbReference type="Proteomes" id="UP001066276">
    <property type="component" value="Chromosome 4_2"/>
</dbReference>
<sequence length="67" mass="7593">MIGGKKKERCMQAANLEWEIAAREARCVADREAEGGLQHQLRLKCDELRALAEQHARAYALVTQSRL</sequence>
<keyword evidence="2" id="KW-1185">Reference proteome</keyword>
<accession>A0AAV7SBG8</accession>
<protein>
    <submittedName>
        <fullName evidence="1">Uncharacterized protein</fullName>
    </submittedName>
</protein>
<proteinExistence type="predicted"/>